<accession>A0A225UD69</accession>
<dbReference type="Proteomes" id="UP000198211">
    <property type="component" value="Unassembled WGS sequence"/>
</dbReference>
<reference evidence="2" key="1">
    <citation type="submission" date="2017-03" db="EMBL/GenBank/DDBJ databases">
        <title>Phytopthora megakarya and P. palmivora, two closely related causual agents of cacao black pod achieved similar genome size and gene model numbers by different mechanisms.</title>
        <authorList>
            <person name="Ali S."/>
            <person name="Shao J."/>
            <person name="Larry D.J."/>
            <person name="Kronmiller B."/>
            <person name="Shen D."/>
            <person name="Strem M.D."/>
            <person name="Melnick R.L."/>
            <person name="Guiltinan M.J."/>
            <person name="Tyler B.M."/>
            <person name="Meinhardt L.W."/>
            <person name="Bailey B.A."/>
        </authorList>
    </citation>
    <scope>NUCLEOTIDE SEQUENCE [LARGE SCALE GENOMIC DNA]</scope>
    <source>
        <strain evidence="2">zdho120</strain>
    </source>
</reference>
<organism evidence="1 2">
    <name type="scientific">Phytophthora megakarya</name>
    <dbReference type="NCBI Taxonomy" id="4795"/>
    <lineage>
        <taxon>Eukaryota</taxon>
        <taxon>Sar</taxon>
        <taxon>Stramenopiles</taxon>
        <taxon>Oomycota</taxon>
        <taxon>Peronosporomycetes</taxon>
        <taxon>Peronosporales</taxon>
        <taxon>Peronosporaceae</taxon>
        <taxon>Phytophthora</taxon>
    </lineage>
</organism>
<sequence length="104" mass="11935">MSPPRKSYSKRKTKLSKEEVAVLIAGVPLAERQTLASLSKATRIPTTTLWRYIKSGWVRRAVTRVKPTLSKTHIFRRLLFCLGHIERPIGLKYVLLFTCKVLLD</sequence>
<gene>
    <name evidence="1" type="ORF">PHMEG_00040356</name>
</gene>
<dbReference type="EMBL" id="NBNE01020884">
    <property type="protein sequence ID" value="OWY91177.1"/>
    <property type="molecule type" value="Genomic_DNA"/>
</dbReference>
<dbReference type="OrthoDB" id="129240at2759"/>
<dbReference type="PANTHER" id="PTHR33889:SF7">
    <property type="entry name" value="OS04G0681850 PROTEIN"/>
    <property type="match status" value="1"/>
</dbReference>
<keyword evidence="2" id="KW-1185">Reference proteome</keyword>
<protein>
    <recommendedName>
        <fullName evidence="3">Transposase</fullName>
    </recommendedName>
</protein>
<dbReference type="PANTHER" id="PTHR33889">
    <property type="entry name" value="OS04G0681850 PROTEIN"/>
    <property type="match status" value="1"/>
</dbReference>
<comment type="caution">
    <text evidence="1">The sequence shown here is derived from an EMBL/GenBank/DDBJ whole genome shotgun (WGS) entry which is preliminary data.</text>
</comment>
<evidence type="ECO:0000313" key="2">
    <source>
        <dbReference type="Proteomes" id="UP000198211"/>
    </source>
</evidence>
<evidence type="ECO:0008006" key="3">
    <source>
        <dbReference type="Google" id="ProtNLM"/>
    </source>
</evidence>
<dbReference type="AlphaFoldDB" id="A0A225UD69"/>
<name>A0A225UD69_9STRA</name>
<proteinExistence type="predicted"/>
<evidence type="ECO:0000313" key="1">
    <source>
        <dbReference type="EMBL" id="OWY91177.1"/>
    </source>
</evidence>